<evidence type="ECO:0000259" key="1">
    <source>
        <dbReference type="Pfam" id="PF08885"/>
    </source>
</evidence>
<organism evidence="2 3">
    <name type="scientific">Aliigemmobacter aestuarii</name>
    <dbReference type="NCBI Taxonomy" id="1445661"/>
    <lineage>
        <taxon>Bacteria</taxon>
        <taxon>Pseudomonadati</taxon>
        <taxon>Pseudomonadota</taxon>
        <taxon>Alphaproteobacteria</taxon>
        <taxon>Rhodobacterales</taxon>
        <taxon>Paracoccaceae</taxon>
        <taxon>Aliigemmobacter</taxon>
    </lineage>
</organism>
<accession>A0A4S3MK94</accession>
<gene>
    <name evidence="2" type="ORF">E7811_16115</name>
</gene>
<dbReference type="RefSeq" id="WP_136395701.1">
    <property type="nucleotide sequence ID" value="NZ_SSND01000005.1"/>
</dbReference>
<dbReference type="InterPro" id="IPR014982">
    <property type="entry name" value="GSCFA"/>
</dbReference>
<proteinExistence type="predicted"/>
<dbReference type="AlphaFoldDB" id="A0A4S3MK94"/>
<comment type="caution">
    <text evidence="2">The sequence shown here is derived from an EMBL/GenBank/DDBJ whole genome shotgun (WGS) entry which is preliminary data.</text>
</comment>
<name>A0A4S3MK94_9RHOB</name>
<sequence length="367" mass="40214">MARSKRAAKSAPNPYSTLPPKAFWRTGVAEAGLWGLTGLWASKWKLPSDARFATFGSCFAQHISRALVARGLTWFNAEPAPRRSDRDQAARYNYNVFSARTANIYTAAQLLALVRLASGQDAADGPELWPEDGRFRDSLRPAIEPQGFISRDEALLSRAAMLRAFRRCITDAEVFIFTLGLTEGWENRKTGQCYPVCPGTVAGRFDPEAHVFRNYAYPDIRAALDQAFGLMWGLNPDLRILLTVSPVPLTATASGGHVLTATTYSKSTLRAVAGDLAAADARVDYFPSYEIISGAPARSGFFEPNMRSVAPAGVDFVMQHFFAGLDVSAPALRQADATDEREARIAAEMEAEELVCEEMVLERFNAS</sequence>
<evidence type="ECO:0000313" key="3">
    <source>
        <dbReference type="Proteomes" id="UP000309450"/>
    </source>
</evidence>
<dbReference type="OrthoDB" id="369216at2"/>
<dbReference type="Pfam" id="PF08885">
    <property type="entry name" value="GSCFA"/>
    <property type="match status" value="1"/>
</dbReference>
<feature type="domain" description="GSCFA" evidence="1">
    <location>
        <begin position="52"/>
        <end position="321"/>
    </location>
</feature>
<dbReference type="Proteomes" id="UP000309450">
    <property type="component" value="Unassembled WGS sequence"/>
</dbReference>
<dbReference type="EMBL" id="SSND01000005">
    <property type="protein sequence ID" value="THD81443.1"/>
    <property type="molecule type" value="Genomic_DNA"/>
</dbReference>
<reference evidence="2 3" key="1">
    <citation type="submission" date="2019-04" db="EMBL/GenBank/DDBJ databases">
        <title>Draft genome sequence of Gemmobacter aestuarii sp. nov.</title>
        <authorList>
            <person name="Hameed A."/>
            <person name="Lin S.-Y."/>
            <person name="Shahina M."/>
            <person name="Lai W.-A."/>
            <person name="Young C.-C."/>
        </authorList>
    </citation>
    <scope>NUCLEOTIDE SEQUENCE [LARGE SCALE GENOMIC DNA]</scope>
    <source>
        <strain evidence="2 3">CC-PW-75</strain>
    </source>
</reference>
<keyword evidence="3" id="KW-1185">Reference proteome</keyword>
<evidence type="ECO:0000313" key="2">
    <source>
        <dbReference type="EMBL" id="THD81443.1"/>
    </source>
</evidence>
<protein>
    <submittedName>
        <fullName evidence="2">GSCFA family protein</fullName>
    </submittedName>
</protein>